<evidence type="ECO:0000259" key="2">
    <source>
        <dbReference type="Pfam" id="PF00098"/>
    </source>
</evidence>
<evidence type="ECO:0000256" key="1">
    <source>
        <dbReference type="SAM" id="MobiDB-lite"/>
    </source>
</evidence>
<dbReference type="InterPro" id="IPR036875">
    <property type="entry name" value="Znf_CCHC_sf"/>
</dbReference>
<sequence length="57" mass="6274">MVQNVQGRQNGVQGNNSRGNVAARNRRAQNRAGKANDRQVKPIKCYNCNGIGHIARN</sequence>
<feature type="compositionally biased region" description="Low complexity" evidence="1">
    <location>
        <begin position="1"/>
        <end position="23"/>
    </location>
</feature>
<reference evidence="3" key="1">
    <citation type="journal article" date="2019" name="Sci. Rep.">
        <title>Draft genome of Tanacetum cinerariifolium, the natural source of mosquito coil.</title>
        <authorList>
            <person name="Yamashiro T."/>
            <person name="Shiraishi A."/>
            <person name="Satake H."/>
            <person name="Nakayama K."/>
        </authorList>
    </citation>
    <scope>NUCLEOTIDE SEQUENCE</scope>
</reference>
<dbReference type="EMBL" id="BKCJ011235352">
    <property type="protein sequence ID" value="GFD08016.1"/>
    <property type="molecule type" value="Genomic_DNA"/>
</dbReference>
<dbReference type="Gene3D" id="4.10.60.10">
    <property type="entry name" value="Zinc finger, CCHC-type"/>
    <property type="match status" value="1"/>
</dbReference>
<organism evidence="3">
    <name type="scientific">Tanacetum cinerariifolium</name>
    <name type="common">Dalmatian daisy</name>
    <name type="synonym">Chrysanthemum cinerariifolium</name>
    <dbReference type="NCBI Taxonomy" id="118510"/>
    <lineage>
        <taxon>Eukaryota</taxon>
        <taxon>Viridiplantae</taxon>
        <taxon>Streptophyta</taxon>
        <taxon>Embryophyta</taxon>
        <taxon>Tracheophyta</taxon>
        <taxon>Spermatophyta</taxon>
        <taxon>Magnoliopsida</taxon>
        <taxon>eudicotyledons</taxon>
        <taxon>Gunneridae</taxon>
        <taxon>Pentapetalae</taxon>
        <taxon>asterids</taxon>
        <taxon>campanulids</taxon>
        <taxon>Asterales</taxon>
        <taxon>Asteraceae</taxon>
        <taxon>Asteroideae</taxon>
        <taxon>Anthemideae</taxon>
        <taxon>Anthemidinae</taxon>
        <taxon>Tanacetum</taxon>
    </lineage>
</organism>
<accession>A0A699TG16</accession>
<proteinExistence type="predicted"/>
<dbReference type="GO" id="GO:0008270">
    <property type="term" value="F:zinc ion binding"/>
    <property type="evidence" value="ECO:0007669"/>
    <property type="project" value="InterPro"/>
</dbReference>
<feature type="region of interest" description="Disordered" evidence="1">
    <location>
        <begin position="1"/>
        <end position="37"/>
    </location>
</feature>
<protein>
    <recommendedName>
        <fullName evidence="2">CCHC-type domain-containing protein</fullName>
    </recommendedName>
</protein>
<comment type="caution">
    <text evidence="3">The sequence shown here is derived from an EMBL/GenBank/DDBJ whole genome shotgun (WGS) entry which is preliminary data.</text>
</comment>
<dbReference type="Pfam" id="PF00098">
    <property type="entry name" value="zf-CCHC"/>
    <property type="match status" value="1"/>
</dbReference>
<feature type="domain" description="CCHC-type" evidence="2">
    <location>
        <begin position="43"/>
        <end position="57"/>
    </location>
</feature>
<dbReference type="AlphaFoldDB" id="A0A699TG16"/>
<feature type="non-terminal residue" evidence="3">
    <location>
        <position position="57"/>
    </location>
</feature>
<evidence type="ECO:0000313" key="3">
    <source>
        <dbReference type="EMBL" id="GFD08016.1"/>
    </source>
</evidence>
<dbReference type="SUPFAM" id="SSF57756">
    <property type="entry name" value="Retrovirus zinc finger-like domains"/>
    <property type="match status" value="1"/>
</dbReference>
<name>A0A699TG16_TANCI</name>
<dbReference type="InterPro" id="IPR001878">
    <property type="entry name" value="Znf_CCHC"/>
</dbReference>
<dbReference type="GO" id="GO:0003676">
    <property type="term" value="F:nucleic acid binding"/>
    <property type="evidence" value="ECO:0007669"/>
    <property type="project" value="InterPro"/>
</dbReference>
<gene>
    <name evidence="3" type="ORF">Tci_879985</name>
</gene>